<dbReference type="NCBIfam" id="NF003749">
    <property type="entry name" value="PRK05346.1-5"/>
    <property type="match status" value="1"/>
</dbReference>
<reference evidence="19" key="1">
    <citation type="journal article" date="2022" name="Environ. Microbiol.">
        <title>Geoalkalibacter halelectricus SAP #1 sp. nov. possessing extracellular electron transfer and mineral#reducing capabilities from a haloalkaline environment.</title>
        <authorList>
            <person name="Yadav S."/>
            <person name="Singh R."/>
            <person name="Sundharam S.S."/>
            <person name="Chaudhary S."/>
            <person name="Krishnamurthi S."/>
            <person name="Patil S.A."/>
        </authorList>
    </citation>
    <scope>NUCLEOTIDE SEQUENCE</scope>
    <source>
        <strain evidence="19">SAP-1</strain>
    </source>
</reference>
<evidence type="ECO:0000256" key="17">
    <source>
        <dbReference type="PIRNR" id="PIRNR009437"/>
    </source>
</evidence>
<comment type="subcellular location">
    <subcellularLocation>
        <location evidence="16">Cell membrane</location>
        <topology evidence="16">Single-pass membrane protein</topology>
    </subcellularLocation>
</comment>
<keyword evidence="5 16" id="KW-0285">Flavoprotein</keyword>
<evidence type="ECO:0000256" key="7">
    <source>
        <dbReference type="ARBA" id="ARBA00022692"/>
    </source>
</evidence>
<evidence type="ECO:0000256" key="5">
    <source>
        <dbReference type="ARBA" id="ARBA00022630"/>
    </source>
</evidence>
<keyword evidence="3" id="KW-0997">Cell inner membrane</keyword>
<keyword evidence="10 16" id="KW-0520">NAD</keyword>
<comment type="subunit">
    <text evidence="16 17">Composed of six subunits; NqrA, NqrB, NqrC, NqrD, NqrE and NqrF.</text>
</comment>
<feature type="modified residue" description="FMN phosphoryl threonine" evidence="16">
    <location>
        <position position="226"/>
    </location>
</feature>
<evidence type="ECO:0000256" key="10">
    <source>
        <dbReference type="ARBA" id="ARBA00023027"/>
    </source>
</evidence>
<evidence type="ECO:0000256" key="6">
    <source>
        <dbReference type="ARBA" id="ARBA00022643"/>
    </source>
</evidence>
<dbReference type="PIRSF" id="PIRSF009437">
    <property type="entry name" value="NQR-1_subunit_C"/>
    <property type="match status" value="1"/>
</dbReference>
<comment type="caution">
    <text evidence="16">Lacks conserved residue(s) required for the propagation of feature annotation.</text>
</comment>
<evidence type="ECO:0000256" key="15">
    <source>
        <dbReference type="ARBA" id="ARBA00023201"/>
    </source>
</evidence>
<keyword evidence="20" id="KW-1185">Reference proteome</keyword>
<evidence type="ECO:0000256" key="8">
    <source>
        <dbReference type="ARBA" id="ARBA00022967"/>
    </source>
</evidence>
<evidence type="ECO:0000256" key="14">
    <source>
        <dbReference type="ARBA" id="ARBA00023136"/>
    </source>
</evidence>
<evidence type="ECO:0000256" key="9">
    <source>
        <dbReference type="ARBA" id="ARBA00022989"/>
    </source>
</evidence>
<protein>
    <recommendedName>
        <fullName evidence="16 17">Na(+)-translocating NADH-quinone reductase subunit C</fullName>
        <shortName evidence="16 17">Na(+)-NQR subunit C</shortName>
        <shortName evidence="16 17">Na(+)-translocating NQR subunit C</shortName>
        <ecNumber evidence="16 17">7.2.1.1</ecNumber>
    </recommendedName>
    <alternativeName>
        <fullName evidence="16 17">NQR complex subunit C</fullName>
    </alternativeName>
    <alternativeName>
        <fullName evidence="16 17">NQR-1 subunit C</fullName>
    </alternativeName>
</protein>
<evidence type="ECO:0000256" key="13">
    <source>
        <dbReference type="ARBA" id="ARBA00023075"/>
    </source>
</evidence>
<dbReference type="RefSeq" id="WP_260748346.1">
    <property type="nucleotide sequence ID" value="NZ_CP092109.1"/>
</dbReference>
<dbReference type="PANTHER" id="PTHR37838">
    <property type="entry name" value="NA(+)-TRANSLOCATING NADH-QUINONE REDUCTASE SUBUNIT C"/>
    <property type="match status" value="1"/>
</dbReference>
<evidence type="ECO:0000259" key="18">
    <source>
        <dbReference type="SMART" id="SM00900"/>
    </source>
</evidence>
<name>A0ABY5ZLF4_9BACT</name>
<dbReference type="InterPro" id="IPR010204">
    <property type="entry name" value="NqrC"/>
</dbReference>
<dbReference type="PANTHER" id="PTHR37838:SF1">
    <property type="entry name" value="NA(+)-TRANSLOCATING NADH-QUINONE REDUCTASE SUBUNIT C"/>
    <property type="match status" value="1"/>
</dbReference>
<evidence type="ECO:0000256" key="12">
    <source>
        <dbReference type="ARBA" id="ARBA00023065"/>
    </source>
</evidence>
<keyword evidence="12 16" id="KW-0406">Ion transport</keyword>
<keyword evidence="1 16" id="KW-0813">Transport</keyword>
<keyword evidence="7 16" id="KW-0812">Transmembrane</keyword>
<evidence type="ECO:0000256" key="16">
    <source>
        <dbReference type="HAMAP-Rule" id="MF_00427"/>
    </source>
</evidence>
<comment type="similarity">
    <text evidence="16 17">Belongs to the NqrC family.</text>
</comment>
<dbReference type="InterPro" id="IPR007329">
    <property type="entry name" value="FMN-bd"/>
</dbReference>
<dbReference type="Proteomes" id="UP001060414">
    <property type="component" value="Chromosome"/>
</dbReference>
<gene>
    <name evidence="16" type="primary">nqrC</name>
    <name evidence="19" type="ORF">L9S41_01005</name>
</gene>
<evidence type="ECO:0000256" key="1">
    <source>
        <dbReference type="ARBA" id="ARBA00022448"/>
    </source>
</evidence>
<evidence type="ECO:0000313" key="19">
    <source>
        <dbReference type="EMBL" id="UWZ79992.1"/>
    </source>
</evidence>
<evidence type="ECO:0000256" key="2">
    <source>
        <dbReference type="ARBA" id="ARBA00022475"/>
    </source>
</evidence>
<dbReference type="NCBIfam" id="TIGR01938">
    <property type="entry name" value="nqrC"/>
    <property type="match status" value="1"/>
</dbReference>
<comment type="cofactor">
    <cofactor evidence="16 17">
        <name>FMN</name>
        <dbReference type="ChEBI" id="CHEBI:58210"/>
    </cofactor>
</comment>
<keyword evidence="8 16" id="KW-1278">Translocase</keyword>
<dbReference type="EC" id="7.2.1.1" evidence="16 17"/>
<dbReference type="EMBL" id="CP092109">
    <property type="protein sequence ID" value="UWZ79992.1"/>
    <property type="molecule type" value="Genomic_DNA"/>
</dbReference>
<comment type="catalytic activity">
    <reaction evidence="16 17">
        <text>a ubiquinone + n Na(+)(in) + NADH + H(+) = a ubiquinol + n Na(+)(out) + NAD(+)</text>
        <dbReference type="Rhea" id="RHEA:47748"/>
        <dbReference type="Rhea" id="RHEA-COMP:9565"/>
        <dbReference type="Rhea" id="RHEA-COMP:9566"/>
        <dbReference type="ChEBI" id="CHEBI:15378"/>
        <dbReference type="ChEBI" id="CHEBI:16389"/>
        <dbReference type="ChEBI" id="CHEBI:17976"/>
        <dbReference type="ChEBI" id="CHEBI:29101"/>
        <dbReference type="ChEBI" id="CHEBI:57540"/>
        <dbReference type="ChEBI" id="CHEBI:57945"/>
        <dbReference type="EC" id="7.2.1.1"/>
    </reaction>
</comment>
<keyword evidence="14 16" id="KW-0472">Membrane</keyword>
<proteinExistence type="inferred from homology"/>
<keyword evidence="11 16" id="KW-0915">Sodium</keyword>
<keyword evidence="15 16" id="KW-0739">Sodium transport</keyword>
<dbReference type="SMART" id="SM00900">
    <property type="entry name" value="FMN_bind"/>
    <property type="match status" value="1"/>
</dbReference>
<accession>A0ABY5ZLF4</accession>
<keyword evidence="4 16" id="KW-0597">Phosphoprotein</keyword>
<keyword evidence="2 16" id="KW-1003">Cell membrane</keyword>
<dbReference type="HAMAP" id="MF_00427">
    <property type="entry name" value="NqrC"/>
    <property type="match status" value="1"/>
</dbReference>
<evidence type="ECO:0000256" key="4">
    <source>
        <dbReference type="ARBA" id="ARBA00022553"/>
    </source>
</evidence>
<keyword evidence="6 16" id="KW-0288">FMN</keyword>
<keyword evidence="13 16" id="KW-0830">Ubiquinone</keyword>
<evidence type="ECO:0000313" key="20">
    <source>
        <dbReference type="Proteomes" id="UP001060414"/>
    </source>
</evidence>
<evidence type="ECO:0000256" key="11">
    <source>
        <dbReference type="ARBA" id="ARBA00023053"/>
    </source>
</evidence>
<sequence length="259" mass="28591">MAKDSVGRTFLVAFLVCFVCSLMVSGTAAGLRAKQERDALGIMYRNVLSAVDLPKPGEDVFEVWQARVEARLVDLQSGEYTDAFDPETFDKARAARDANLRYNIPSDLDAAGLRTRSRLAPVFWVHENGEPRYLVLPVRGQGLWATMYGYLALEADLTTVAGLTIYDHGETPGLGGEIENPRWQANWSGKQAFDDDRTPRIEVARGRVDPDSPQARFQVDGISGATATARGVTNMVRYWLGEDGFGPYIERLRAEGLDG</sequence>
<dbReference type="Pfam" id="PF04205">
    <property type="entry name" value="FMN_bind"/>
    <property type="match status" value="1"/>
</dbReference>
<keyword evidence="9 16" id="KW-1133">Transmembrane helix</keyword>
<evidence type="ECO:0000256" key="3">
    <source>
        <dbReference type="ARBA" id="ARBA00022519"/>
    </source>
</evidence>
<comment type="function">
    <text evidence="16">NQR complex catalyzes the reduction of ubiquinone-1 to ubiquinol by two successive reactions, coupled with the transport of Na(+) ions from the cytoplasm to the periplasm. NqrA to NqrE are probably involved in the second step, the conversion of ubisemiquinone to ubiquinol.</text>
</comment>
<organism evidence="19 20">
    <name type="scientific">Geoalkalibacter halelectricus</name>
    <dbReference type="NCBI Taxonomy" id="2847045"/>
    <lineage>
        <taxon>Bacteria</taxon>
        <taxon>Pseudomonadati</taxon>
        <taxon>Thermodesulfobacteriota</taxon>
        <taxon>Desulfuromonadia</taxon>
        <taxon>Desulfuromonadales</taxon>
        <taxon>Geoalkalibacteraceae</taxon>
        <taxon>Geoalkalibacter</taxon>
    </lineage>
</organism>
<feature type="domain" description="FMN-binding" evidence="18">
    <location>
        <begin position="142"/>
        <end position="243"/>
    </location>
</feature>